<dbReference type="Proteomes" id="UP000515917">
    <property type="component" value="Chromosome"/>
</dbReference>
<feature type="domain" description="Cytochrome c" evidence="11">
    <location>
        <begin position="28"/>
        <end position="107"/>
    </location>
</feature>
<dbReference type="PIRSF" id="PIRSF000005">
    <property type="entry name" value="Cytochrome_c4"/>
    <property type="match status" value="1"/>
</dbReference>
<keyword evidence="7 9" id="KW-0408">Iron</keyword>
<feature type="binding site" description="covalent" evidence="8">
    <location>
        <position position="141"/>
    </location>
    <ligand>
        <name>heme c</name>
        <dbReference type="ChEBI" id="CHEBI:61717"/>
        <label>2</label>
    </ligand>
</feature>
<dbReference type="PANTHER" id="PTHR33751:SF9">
    <property type="entry name" value="CYTOCHROME C4"/>
    <property type="match status" value="1"/>
</dbReference>
<dbReference type="EMBL" id="CP025781">
    <property type="protein sequence ID" value="QBC43510.1"/>
    <property type="molecule type" value="Genomic_DNA"/>
</dbReference>
<sequence>MRRAPVAAIIATLLMMAPTAFAAGSTKADPAKGKILADKVCAACHGVDGNSAASANPSLAGQHPEYIVKQLAEFKAGKRKNPVMMGMAAPLSPEDMQNIAAYFSTQQAKDRGASDKALIEAGKKIYRGGIMAKGVPACMACHGPSGAGIPGQYPRMGGQHSAYVLAQLNAFRSEDPNVSRANNQVMKDISSRMSDNEIKAVAEYIQALH</sequence>
<proteinExistence type="predicted"/>
<dbReference type="PROSITE" id="PS51007">
    <property type="entry name" value="CYTC"/>
    <property type="match status" value="2"/>
</dbReference>
<keyword evidence="6" id="KW-0249">Electron transport</keyword>
<dbReference type="RefSeq" id="WP_130106089.1">
    <property type="nucleotide sequence ID" value="NZ_CP025781.1"/>
</dbReference>
<keyword evidence="3 8" id="KW-0349">Heme</keyword>
<evidence type="ECO:0000256" key="4">
    <source>
        <dbReference type="ARBA" id="ARBA00022723"/>
    </source>
</evidence>
<dbReference type="AlphaFoldDB" id="A0A7G3G7S7"/>
<keyword evidence="13" id="KW-1185">Reference proteome</keyword>
<feature type="binding site" description="axial binding residue" evidence="9">
    <location>
        <position position="142"/>
    </location>
    <ligand>
        <name>heme c</name>
        <dbReference type="ChEBI" id="CHEBI:61717"/>
        <label>2</label>
    </ligand>
    <ligandPart>
        <name>Fe</name>
        <dbReference type="ChEBI" id="CHEBI:18248"/>
    </ligandPart>
</feature>
<dbReference type="InterPro" id="IPR050597">
    <property type="entry name" value="Cytochrome_c_Oxidase_Subunit"/>
</dbReference>
<dbReference type="Pfam" id="PF00034">
    <property type="entry name" value="Cytochrom_C"/>
    <property type="match status" value="2"/>
</dbReference>
<keyword evidence="10" id="KW-0732">Signal</keyword>
<feature type="binding site" description="covalent" evidence="8">
    <location>
        <position position="41"/>
    </location>
    <ligand>
        <name>heme c</name>
        <dbReference type="ChEBI" id="CHEBI:61717"/>
        <label>1</label>
    </ligand>
</feature>
<evidence type="ECO:0000256" key="10">
    <source>
        <dbReference type="SAM" id="SignalP"/>
    </source>
</evidence>
<feature type="binding site" description="covalent" evidence="8">
    <location>
        <position position="138"/>
    </location>
    <ligand>
        <name>heme c</name>
        <dbReference type="ChEBI" id="CHEBI:61717"/>
        <label>2</label>
    </ligand>
</feature>
<dbReference type="GO" id="GO:0042597">
    <property type="term" value="C:periplasmic space"/>
    <property type="evidence" value="ECO:0007669"/>
    <property type="project" value="UniProtKB-SubCell"/>
</dbReference>
<feature type="domain" description="Cytochrome c" evidence="11">
    <location>
        <begin position="117"/>
        <end position="209"/>
    </location>
</feature>
<evidence type="ECO:0000256" key="9">
    <source>
        <dbReference type="PIRSR" id="PIRSR000005-2"/>
    </source>
</evidence>
<organism evidence="12 13">
    <name type="scientific">Iodobacter fluviatilis</name>
    <dbReference type="NCBI Taxonomy" id="537"/>
    <lineage>
        <taxon>Bacteria</taxon>
        <taxon>Pseudomonadati</taxon>
        <taxon>Pseudomonadota</taxon>
        <taxon>Betaproteobacteria</taxon>
        <taxon>Neisseriales</taxon>
        <taxon>Chitinibacteraceae</taxon>
        <taxon>Iodobacter</taxon>
    </lineage>
</organism>
<feature type="chain" id="PRO_5028977236" evidence="10">
    <location>
        <begin position="23"/>
        <end position="209"/>
    </location>
</feature>
<evidence type="ECO:0000256" key="1">
    <source>
        <dbReference type="ARBA" id="ARBA00004418"/>
    </source>
</evidence>
<dbReference type="SUPFAM" id="SSF46626">
    <property type="entry name" value="Cytochrome c"/>
    <property type="match status" value="2"/>
</dbReference>
<gene>
    <name evidence="12" type="ORF">C1H71_08145</name>
</gene>
<evidence type="ECO:0000256" key="6">
    <source>
        <dbReference type="ARBA" id="ARBA00022982"/>
    </source>
</evidence>
<dbReference type="InterPro" id="IPR024167">
    <property type="entry name" value="Cytochrome_c4-like"/>
</dbReference>
<dbReference type="GO" id="GO:0005506">
    <property type="term" value="F:iron ion binding"/>
    <property type="evidence" value="ECO:0007669"/>
    <property type="project" value="InterPro"/>
</dbReference>
<feature type="binding site" description="axial binding residue" evidence="9">
    <location>
        <position position="45"/>
    </location>
    <ligand>
        <name>heme c</name>
        <dbReference type="ChEBI" id="CHEBI:61717"/>
        <label>1</label>
    </ligand>
    <ligandPart>
        <name>Fe</name>
        <dbReference type="ChEBI" id="CHEBI:18248"/>
    </ligandPart>
</feature>
<dbReference type="InterPro" id="IPR009056">
    <property type="entry name" value="Cyt_c-like_dom"/>
</dbReference>
<reference evidence="12 13" key="1">
    <citation type="submission" date="2018-01" db="EMBL/GenBank/DDBJ databases">
        <title>Genome sequence of Iodobacter sp. strain PCH194 isolated from Indian Trans-Himalaya.</title>
        <authorList>
            <person name="Kumar V."/>
            <person name="Thakur V."/>
            <person name="Kumar S."/>
            <person name="Singh D."/>
        </authorList>
    </citation>
    <scope>NUCLEOTIDE SEQUENCE [LARGE SCALE GENOMIC DNA]</scope>
    <source>
        <strain evidence="12 13">PCH194</strain>
    </source>
</reference>
<name>A0A7G3G7S7_9NEIS</name>
<keyword evidence="5" id="KW-0574">Periplasm</keyword>
<evidence type="ECO:0000256" key="2">
    <source>
        <dbReference type="ARBA" id="ARBA00022448"/>
    </source>
</evidence>
<dbReference type="KEGG" id="ifl:C1H71_08145"/>
<dbReference type="GO" id="GO:0009055">
    <property type="term" value="F:electron transfer activity"/>
    <property type="evidence" value="ECO:0007669"/>
    <property type="project" value="InterPro"/>
</dbReference>
<keyword evidence="2" id="KW-0813">Transport</keyword>
<dbReference type="GO" id="GO:0020037">
    <property type="term" value="F:heme binding"/>
    <property type="evidence" value="ECO:0007669"/>
    <property type="project" value="InterPro"/>
</dbReference>
<evidence type="ECO:0000256" key="7">
    <source>
        <dbReference type="ARBA" id="ARBA00023004"/>
    </source>
</evidence>
<comment type="subcellular location">
    <subcellularLocation>
        <location evidence="1">Periplasm</location>
    </subcellularLocation>
</comment>
<evidence type="ECO:0000256" key="8">
    <source>
        <dbReference type="PIRSR" id="PIRSR000005-1"/>
    </source>
</evidence>
<evidence type="ECO:0000313" key="13">
    <source>
        <dbReference type="Proteomes" id="UP000515917"/>
    </source>
</evidence>
<evidence type="ECO:0000259" key="11">
    <source>
        <dbReference type="PROSITE" id="PS51007"/>
    </source>
</evidence>
<feature type="binding site" description="covalent" evidence="8">
    <location>
        <position position="44"/>
    </location>
    <ligand>
        <name>heme c</name>
        <dbReference type="ChEBI" id="CHEBI:61717"/>
        <label>1</label>
    </ligand>
</feature>
<dbReference type="InterPro" id="IPR008168">
    <property type="entry name" value="Cyt_C_IC"/>
</dbReference>
<feature type="binding site" description="axial binding residue" evidence="9">
    <location>
        <position position="186"/>
    </location>
    <ligand>
        <name>heme c</name>
        <dbReference type="ChEBI" id="CHEBI:61717"/>
        <label>2</label>
    </ligand>
    <ligandPart>
        <name>Fe</name>
        <dbReference type="ChEBI" id="CHEBI:18248"/>
    </ligandPart>
</feature>
<feature type="signal peptide" evidence="10">
    <location>
        <begin position="1"/>
        <end position="22"/>
    </location>
</feature>
<evidence type="ECO:0000256" key="3">
    <source>
        <dbReference type="ARBA" id="ARBA00022617"/>
    </source>
</evidence>
<protein>
    <submittedName>
        <fullName evidence="12">Cytochrome c4</fullName>
    </submittedName>
</protein>
<comment type="PTM">
    <text evidence="8">Binds 2 heme c groups covalently per subunit.</text>
</comment>
<evidence type="ECO:0000313" key="12">
    <source>
        <dbReference type="EMBL" id="QBC43510.1"/>
    </source>
</evidence>
<dbReference type="InterPro" id="IPR036909">
    <property type="entry name" value="Cyt_c-like_dom_sf"/>
</dbReference>
<accession>A0A7G3G7S7</accession>
<dbReference type="Gene3D" id="1.10.760.10">
    <property type="entry name" value="Cytochrome c-like domain"/>
    <property type="match status" value="2"/>
</dbReference>
<keyword evidence="4 9" id="KW-0479">Metal-binding</keyword>
<evidence type="ECO:0000256" key="5">
    <source>
        <dbReference type="ARBA" id="ARBA00022764"/>
    </source>
</evidence>
<dbReference type="PRINTS" id="PR00605">
    <property type="entry name" value="CYTCHROMECIC"/>
</dbReference>
<feature type="binding site" description="axial binding residue" evidence="9">
    <location>
        <position position="84"/>
    </location>
    <ligand>
        <name>heme c</name>
        <dbReference type="ChEBI" id="CHEBI:61717"/>
        <label>1</label>
    </ligand>
    <ligandPart>
        <name>Fe</name>
        <dbReference type="ChEBI" id="CHEBI:18248"/>
    </ligandPart>
</feature>
<dbReference type="PANTHER" id="PTHR33751">
    <property type="entry name" value="CBB3-TYPE CYTOCHROME C OXIDASE SUBUNIT FIXP"/>
    <property type="match status" value="1"/>
</dbReference>